<name>A0A2Z7CNR2_9LAMI</name>
<gene>
    <name evidence="2" type="ORF">F511_12866</name>
</gene>
<sequence length="71" mass="8365">MFVHLKIYNHSQFFLARNPQGTQEKRQQYREEHGGSTRGQHEFGNMKQKYRPAGLSIFSVFSRFKPFCTGP</sequence>
<dbReference type="Proteomes" id="UP000250235">
    <property type="component" value="Unassembled WGS sequence"/>
</dbReference>
<keyword evidence="3" id="KW-1185">Reference proteome</keyword>
<reference evidence="2 3" key="1">
    <citation type="journal article" date="2015" name="Proc. Natl. Acad. Sci. U.S.A.">
        <title>The resurrection genome of Boea hygrometrica: A blueprint for survival of dehydration.</title>
        <authorList>
            <person name="Xiao L."/>
            <person name="Yang G."/>
            <person name="Zhang L."/>
            <person name="Yang X."/>
            <person name="Zhao S."/>
            <person name="Ji Z."/>
            <person name="Zhou Q."/>
            <person name="Hu M."/>
            <person name="Wang Y."/>
            <person name="Chen M."/>
            <person name="Xu Y."/>
            <person name="Jin H."/>
            <person name="Xiao X."/>
            <person name="Hu G."/>
            <person name="Bao F."/>
            <person name="Hu Y."/>
            <person name="Wan P."/>
            <person name="Li L."/>
            <person name="Deng X."/>
            <person name="Kuang T."/>
            <person name="Xiang C."/>
            <person name="Zhu J.K."/>
            <person name="Oliver M.J."/>
            <person name="He Y."/>
        </authorList>
    </citation>
    <scope>NUCLEOTIDE SEQUENCE [LARGE SCALE GENOMIC DNA]</scope>
    <source>
        <strain evidence="3">cv. XS01</strain>
    </source>
</reference>
<protein>
    <submittedName>
        <fullName evidence="2">Uncharacterized protein</fullName>
    </submittedName>
</protein>
<proteinExistence type="predicted"/>
<accession>A0A2Z7CNR2</accession>
<feature type="region of interest" description="Disordered" evidence="1">
    <location>
        <begin position="17"/>
        <end position="45"/>
    </location>
</feature>
<evidence type="ECO:0000313" key="3">
    <source>
        <dbReference type="Proteomes" id="UP000250235"/>
    </source>
</evidence>
<feature type="compositionally biased region" description="Basic and acidic residues" evidence="1">
    <location>
        <begin position="23"/>
        <end position="41"/>
    </location>
</feature>
<organism evidence="2 3">
    <name type="scientific">Dorcoceras hygrometricum</name>
    <dbReference type="NCBI Taxonomy" id="472368"/>
    <lineage>
        <taxon>Eukaryota</taxon>
        <taxon>Viridiplantae</taxon>
        <taxon>Streptophyta</taxon>
        <taxon>Embryophyta</taxon>
        <taxon>Tracheophyta</taxon>
        <taxon>Spermatophyta</taxon>
        <taxon>Magnoliopsida</taxon>
        <taxon>eudicotyledons</taxon>
        <taxon>Gunneridae</taxon>
        <taxon>Pentapetalae</taxon>
        <taxon>asterids</taxon>
        <taxon>lamiids</taxon>
        <taxon>Lamiales</taxon>
        <taxon>Gesneriaceae</taxon>
        <taxon>Didymocarpoideae</taxon>
        <taxon>Trichosporeae</taxon>
        <taxon>Loxocarpinae</taxon>
        <taxon>Dorcoceras</taxon>
    </lineage>
</organism>
<evidence type="ECO:0000256" key="1">
    <source>
        <dbReference type="SAM" id="MobiDB-lite"/>
    </source>
</evidence>
<dbReference type="AlphaFoldDB" id="A0A2Z7CNR2"/>
<dbReference type="EMBL" id="KQ995246">
    <property type="protein sequence ID" value="KZV47597.1"/>
    <property type="molecule type" value="Genomic_DNA"/>
</dbReference>
<evidence type="ECO:0000313" key="2">
    <source>
        <dbReference type="EMBL" id="KZV47597.1"/>
    </source>
</evidence>